<dbReference type="PANTHER" id="PTHR43027">
    <property type="entry name" value="DOXORUBICIN RESISTANCE ABC TRANSPORTER PERMEASE PROTEIN DRRC-RELATED"/>
    <property type="match status" value="1"/>
</dbReference>
<proteinExistence type="predicted"/>
<dbReference type="Proteomes" id="UP001431693">
    <property type="component" value="Unassembled WGS sequence"/>
</dbReference>
<evidence type="ECO:0000256" key="5">
    <source>
        <dbReference type="SAM" id="Phobius"/>
    </source>
</evidence>
<evidence type="ECO:0000256" key="4">
    <source>
        <dbReference type="ARBA" id="ARBA00023136"/>
    </source>
</evidence>
<feature type="transmembrane region" description="Helical" evidence="5">
    <location>
        <begin position="139"/>
        <end position="159"/>
    </location>
</feature>
<organism evidence="7 8">
    <name type="scientific">Kribbibacterium absianum</name>
    <dbReference type="NCBI Taxonomy" id="3044210"/>
    <lineage>
        <taxon>Bacteria</taxon>
        <taxon>Bacillati</taxon>
        <taxon>Actinomycetota</taxon>
        <taxon>Coriobacteriia</taxon>
        <taxon>Coriobacteriales</taxon>
        <taxon>Kribbibacteriaceae</taxon>
        <taxon>Kribbibacterium</taxon>
    </lineage>
</organism>
<feature type="domain" description="ABC-2 type transporter transmembrane" evidence="6">
    <location>
        <begin position="62"/>
        <end position="183"/>
    </location>
</feature>
<evidence type="ECO:0000256" key="1">
    <source>
        <dbReference type="ARBA" id="ARBA00004141"/>
    </source>
</evidence>
<comment type="subcellular location">
    <subcellularLocation>
        <location evidence="1">Membrane</location>
        <topology evidence="1">Multi-pass membrane protein</topology>
    </subcellularLocation>
</comment>
<dbReference type="EMBL" id="JASJEX010000001">
    <property type="protein sequence ID" value="MDJ1128696.1"/>
    <property type="molecule type" value="Genomic_DNA"/>
</dbReference>
<sequence>MSEPAFYGLFVVGGLASFGGRVEPATALFLAVGVMGIQCVGMLSSMIYRWTLERKWSLGCLKLASGVPRLGYFLGMLAVPVLQLLVRASVALATVWALCGFSLRAQLGPLAVGVALVGVFWASLGCALTALIRSYRVRDFVVSLALTPLMFSAPTLYSLDQAPAFLQTLSCANPLTWQLGYLRACAAGEERPELLAVAASMTLAMAVVGYLSTGRMRTVSNEG</sequence>
<dbReference type="RefSeq" id="WP_283712337.1">
    <property type="nucleotide sequence ID" value="NZ_JASJEW010000001.1"/>
</dbReference>
<feature type="transmembrane region" description="Helical" evidence="5">
    <location>
        <begin position="29"/>
        <end position="51"/>
    </location>
</feature>
<keyword evidence="2 5" id="KW-0812">Transmembrane</keyword>
<name>A0ABT6ZJ72_9ACTN</name>
<feature type="transmembrane region" description="Helical" evidence="5">
    <location>
        <begin position="110"/>
        <end position="132"/>
    </location>
</feature>
<evidence type="ECO:0000256" key="3">
    <source>
        <dbReference type="ARBA" id="ARBA00022989"/>
    </source>
</evidence>
<feature type="transmembrane region" description="Helical" evidence="5">
    <location>
        <begin position="72"/>
        <end position="98"/>
    </location>
</feature>
<keyword evidence="3 5" id="KW-1133">Transmembrane helix</keyword>
<dbReference type="Pfam" id="PF01061">
    <property type="entry name" value="ABC2_membrane"/>
    <property type="match status" value="1"/>
</dbReference>
<evidence type="ECO:0000313" key="8">
    <source>
        <dbReference type="Proteomes" id="UP001431693"/>
    </source>
</evidence>
<comment type="caution">
    <text evidence="7">The sequence shown here is derived from an EMBL/GenBank/DDBJ whole genome shotgun (WGS) entry which is preliminary data.</text>
</comment>
<feature type="transmembrane region" description="Helical" evidence="5">
    <location>
        <begin position="194"/>
        <end position="211"/>
    </location>
</feature>
<dbReference type="PANTHER" id="PTHR43027:SF1">
    <property type="entry name" value="DOXORUBICIN RESISTANCE ABC TRANSPORTER PERMEASE PROTEIN DRRC-RELATED"/>
    <property type="match status" value="1"/>
</dbReference>
<protein>
    <submittedName>
        <fullName evidence="7">ABC transporter permease</fullName>
    </submittedName>
</protein>
<keyword evidence="4 5" id="KW-0472">Membrane</keyword>
<dbReference type="InterPro" id="IPR052902">
    <property type="entry name" value="ABC-2_transporter"/>
</dbReference>
<reference evidence="7" key="1">
    <citation type="submission" date="2023-05" db="EMBL/GenBank/DDBJ databases">
        <title>[olsenella] sp. nov., isolated from a pig farm feces dump.</title>
        <authorList>
            <person name="Chang Y.-H."/>
        </authorList>
    </citation>
    <scope>NUCLEOTIDE SEQUENCE</scope>
    <source>
        <strain evidence="7">YH-ols2217</strain>
    </source>
</reference>
<evidence type="ECO:0000313" key="7">
    <source>
        <dbReference type="EMBL" id="MDJ1128696.1"/>
    </source>
</evidence>
<gene>
    <name evidence="7" type="ORF">QJ043_01160</name>
</gene>
<accession>A0ABT6ZJ72</accession>
<dbReference type="InterPro" id="IPR013525">
    <property type="entry name" value="ABC2_TM"/>
</dbReference>
<evidence type="ECO:0000256" key="2">
    <source>
        <dbReference type="ARBA" id="ARBA00022692"/>
    </source>
</evidence>
<evidence type="ECO:0000259" key="6">
    <source>
        <dbReference type="Pfam" id="PF01061"/>
    </source>
</evidence>
<keyword evidence="8" id="KW-1185">Reference proteome</keyword>